<dbReference type="PROSITE" id="PS01124">
    <property type="entry name" value="HTH_ARAC_FAMILY_2"/>
    <property type="match status" value="1"/>
</dbReference>
<dbReference type="PANTHER" id="PTHR43280:SF30">
    <property type="entry name" value="MMSAB OPERON REGULATORY PROTEIN"/>
    <property type="match status" value="1"/>
</dbReference>
<dbReference type="CDD" id="cd06986">
    <property type="entry name" value="cupin_MmsR-like_N"/>
    <property type="match status" value="1"/>
</dbReference>
<keyword evidence="1" id="KW-0805">Transcription regulation</keyword>
<dbReference type="Gene3D" id="1.10.10.60">
    <property type="entry name" value="Homeodomain-like"/>
    <property type="match status" value="2"/>
</dbReference>
<dbReference type="Proteomes" id="UP000288079">
    <property type="component" value="Unassembled WGS sequence"/>
</dbReference>
<dbReference type="Gene3D" id="2.60.120.280">
    <property type="entry name" value="Regulatory protein AraC"/>
    <property type="match status" value="1"/>
</dbReference>
<dbReference type="GO" id="GO:0003700">
    <property type="term" value="F:DNA-binding transcription factor activity"/>
    <property type="evidence" value="ECO:0007669"/>
    <property type="project" value="InterPro"/>
</dbReference>
<evidence type="ECO:0000259" key="4">
    <source>
        <dbReference type="PROSITE" id="PS01124"/>
    </source>
</evidence>
<feature type="domain" description="HTH araC/xylS-type" evidence="4">
    <location>
        <begin position="208"/>
        <end position="306"/>
    </location>
</feature>
<keyword evidence="3" id="KW-0804">Transcription</keyword>
<proteinExistence type="predicted"/>
<dbReference type="InterPro" id="IPR018062">
    <property type="entry name" value="HTH_AraC-typ_CS"/>
</dbReference>
<dbReference type="EMBL" id="BHWB01000017">
    <property type="protein sequence ID" value="GCB36961.1"/>
    <property type="molecule type" value="Genomic_DNA"/>
</dbReference>
<comment type="caution">
    <text evidence="5">The sequence shown here is derived from an EMBL/GenBank/DDBJ whole genome shotgun (WGS) entry which is preliminary data.</text>
</comment>
<dbReference type="SUPFAM" id="SSF51215">
    <property type="entry name" value="Regulatory protein AraC"/>
    <property type="match status" value="1"/>
</dbReference>
<dbReference type="Pfam" id="PF02311">
    <property type="entry name" value="AraC_binding"/>
    <property type="match status" value="1"/>
</dbReference>
<dbReference type="AlphaFoldDB" id="A0A401LZK3"/>
<evidence type="ECO:0000256" key="2">
    <source>
        <dbReference type="ARBA" id="ARBA00023125"/>
    </source>
</evidence>
<dbReference type="InterPro" id="IPR020449">
    <property type="entry name" value="Tscrpt_reg_AraC-type_HTH"/>
</dbReference>
<dbReference type="InterPro" id="IPR018060">
    <property type="entry name" value="HTH_AraC"/>
</dbReference>
<evidence type="ECO:0000313" key="6">
    <source>
        <dbReference type="Proteomes" id="UP000288079"/>
    </source>
</evidence>
<evidence type="ECO:0000256" key="1">
    <source>
        <dbReference type="ARBA" id="ARBA00023015"/>
    </source>
</evidence>
<sequence length="309" mass="36455">MLYICGARPFKLKAMIKLKDGFSGERALVIPRMIIDLMEEDPLVSMLHITDIGYYPKAKHHFRERNEPINQYVFIYCIDGAGWYRVGNQEYTISANQYFILPAGVPHAYASDKSFPWTIYWIHFKGTLAPFYAKEANRPMDIKPIQHSRINTRIDLFEEIFNTLKNSYNLENLRYAFSMFHFYLGTLRYIQQYRNATNNSPDNENIEEITIHYMKENIEKHLSLEDIARQIGYSPSHFSMLFKKQTGHSPLTYFNLLKIQQACLLLDTTDMKINQICYKIGIEDTYYFSRLFSKIMGMSPREYRKSKKG</sequence>
<keyword evidence="2" id="KW-0238">DNA-binding</keyword>
<organism evidence="5 6">
    <name type="scientific">Bacteroides faecalis</name>
    <dbReference type="NCBI Taxonomy" id="2447885"/>
    <lineage>
        <taxon>Bacteria</taxon>
        <taxon>Pseudomonadati</taxon>
        <taxon>Bacteroidota</taxon>
        <taxon>Bacteroidia</taxon>
        <taxon>Bacteroidales</taxon>
        <taxon>Bacteroidaceae</taxon>
        <taxon>Bacteroides</taxon>
    </lineage>
</organism>
<reference evidence="5 6" key="1">
    <citation type="submission" date="2018-10" db="EMBL/GenBank/DDBJ databases">
        <title>Draft Genome Sequence of Bacteroides sp. KCTC 15687.</title>
        <authorList>
            <person name="Yu S.Y."/>
            <person name="Kim J.S."/>
            <person name="Oh B.S."/>
            <person name="Park S.H."/>
            <person name="Kang S.W."/>
            <person name="Park J.E."/>
            <person name="Choi S.H."/>
            <person name="Han K.I."/>
            <person name="Lee K.C."/>
            <person name="Eom M.K."/>
            <person name="Suh M.K."/>
            <person name="Lee D.H."/>
            <person name="Yoon H."/>
            <person name="Kim B."/>
            <person name="Yang S.J."/>
            <person name="Lee J.S."/>
            <person name="Lee J.H."/>
        </authorList>
    </citation>
    <scope>NUCLEOTIDE SEQUENCE [LARGE SCALE GENOMIC DNA]</scope>
    <source>
        <strain evidence="5 6">KCTC 15687</strain>
    </source>
</reference>
<name>A0A401LZK3_9BACE</name>
<accession>A0A401LZK3</accession>
<evidence type="ECO:0000313" key="5">
    <source>
        <dbReference type="EMBL" id="GCB36961.1"/>
    </source>
</evidence>
<dbReference type="Pfam" id="PF12833">
    <property type="entry name" value="HTH_18"/>
    <property type="match status" value="1"/>
</dbReference>
<gene>
    <name evidence="5" type="ORF">KGMB02408_39060</name>
</gene>
<dbReference type="PROSITE" id="PS00041">
    <property type="entry name" value="HTH_ARAC_FAMILY_1"/>
    <property type="match status" value="1"/>
</dbReference>
<dbReference type="InterPro" id="IPR037923">
    <property type="entry name" value="HTH-like"/>
</dbReference>
<dbReference type="SMART" id="SM00342">
    <property type="entry name" value="HTH_ARAC"/>
    <property type="match status" value="1"/>
</dbReference>
<dbReference type="InterPro" id="IPR009057">
    <property type="entry name" value="Homeodomain-like_sf"/>
</dbReference>
<evidence type="ECO:0000256" key="3">
    <source>
        <dbReference type="ARBA" id="ARBA00023163"/>
    </source>
</evidence>
<dbReference type="SUPFAM" id="SSF46689">
    <property type="entry name" value="Homeodomain-like"/>
    <property type="match status" value="2"/>
</dbReference>
<dbReference type="PRINTS" id="PR00032">
    <property type="entry name" value="HTHARAC"/>
</dbReference>
<dbReference type="GO" id="GO:0043565">
    <property type="term" value="F:sequence-specific DNA binding"/>
    <property type="evidence" value="ECO:0007669"/>
    <property type="project" value="InterPro"/>
</dbReference>
<keyword evidence="6" id="KW-1185">Reference proteome</keyword>
<protein>
    <submittedName>
        <fullName evidence="5">Transcriptional regulator</fullName>
    </submittedName>
</protein>
<dbReference type="InterPro" id="IPR003313">
    <property type="entry name" value="AraC-bd"/>
</dbReference>
<dbReference type="PANTHER" id="PTHR43280">
    <property type="entry name" value="ARAC-FAMILY TRANSCRIPTIONAL REGULATOR"/>
    <property type="match status" value="1"/>
</dbReference>